<accession>A0A2K8KS90</accession>
<evidence type="ECO:0000313" key="2">
    <source>
        <dbReference type="EMBL" id="ATX75776.1"/>
    </source>
</evidence>
<dbReference type="EMBL" id="CP011797">
    <property type="protein sequence ID" value="ATX75776.1"/>
    <property type="molecule type" value="Genomic_DNA"/>
</dbReference>
<evidence type="ECO:0000256" key="1">
    <source>
        <dbReference type="SAM" id="SignalP"/>
    </source>
</evidence>
<dbReference type="RefSeq" id="WP_100256160.1">
    <property type="nucleotide sequence ID" value="NZ_CP011797.1"/>
</dbReference>
<feature type="signal peptide" evidence="1">
    <location>
        <begin position="1"/>
        <end position="23"/>
    </location>
</feature>
<name>A0A2K8KS90_9GAMM</name>
<protein>
    <submittedName>
        <fullName evidence="2">Uncharacterized protein</fullName>
    </submittedName>
</protein>
<organism evidence="2 3">
    <name type="scientific">Reinekea forsetii</name>
    <dbReference type="NCBI Taxonomy" id="1336806"/>
    <lineage>
        <taxon>Bacteria</taxon>
        <taxon>Pseudomonadati</taxon>
        <taxon>Pseudomonadota</taxon>
        <taxon>Gammaproteobacteria</taxon>
        <taxon>Oceanospirillales</taxon>
        <taxon>Saccharospirillaceae</taxon>
        <taxon>Reinekea</taxon>
    </lineage>
</organism>
<dbReference type="KEGG" id="rfo:REIFOR_00608"/>
<feature type="chain" id="PRO_5014719946" evidence="1">
    <location>
        <begin position="24"/>
        <end position="225"/>
    </location>
</feature>
<gene>
    <name evidence="2" type="ORF">REIFOR_00608</name>
</gene>
<keyword evidence="3" id="KW-1185">Reference proteome</keyword>
<proteinExistence type="predicted"/>
<dbReference type="Proteomes" id="UP000229757">
    <property type="component" value="Chromosome"/>
</dbReference>
<evidence type="ECO:0000313" key="3">
    <source>
        <dbReference type="Proteomes" id="UP000229757"/>
    </source>
</evidence>
<dbReference type="AlphaFoldDB" id="A0A2K8KS90"/>
<keyword evidence="1" id="KW-0732">Signal</keyword>
<reference evidence="2 3" key="1">
    <citation type="journal article" date="2017" name="Environ. Microbiol.">
        <title>Genomic and physiological analyses of 'Reinekea forsetii' reveal a versatile opportunistic lifestyle during spring algae blooms.</title>
        <authorList>
            <person name="Avci B."/>
            <person name="Hahnke R.L."/>
            <person name="Chafee M."/>
            <person name="Fischer T."/>
            <person name="Gruber-Vodicka H."/>
            <person name="Tegetmeyer H.E."/>
            <person name="Harder J."/>
            <person name="Fuchs B.M."/>
            <person name="Amann R.I."/>
            <person name="Teeling H."/>
        </authorList>
    </citation>
    <scope>NUCLEOTIDE SEQUENCE [LARGE SCALE GENOMIC DNA]</scope>
    <source>
        <strain evidence="2 3">Hel1_31_D35</strain>
    </source>
</reference>
<sequence>MHQIVKKWGIGLLLSCLASLSLANSEWENRLLTQLDEAATLEHQRFSFQQVSQSSKARNFAQFEPQQDPQWQLLEVDNEPASAEQNKKFLKRRDRQQDEEDPVKFRDIVAVNSVELMKQEDGKVWLSFVPHVGELADDNADALTGYAIMSSLDQRLLELHIENVETFSPAFSIKISMMVMSFQFMSVDDQTVPAQYAFNMKGKIGGIKKLEVESSTVYSNYQRAD</sequence>